<dbReference type="PANTHER" id="PTHR33516">
    <property type="entry name" value="LEXA REPRESSOR"/>
    <property type="match status" value="1"/>
</dbReference>
<evidence type="ECO:0000313" key="3">
    <source>
        <dbReference type="Proteomes" id="UP000405075"/>
    </source>
</evidence>
<evidence type="ECO:0000313" key="2">
    <source>
        <dbReference type="EMBL" id="QGM27675.1"/>
    </source>
</evidence>
<gene>
    <name evidence="2" type="primary">umuD</name>
    <name evidence="2" type="ORF">GJD93_08270</name>
</gene>
<evidence type="ECO:0000259" key="1">
    <source>
        <dbReference type="Pfam" id="PF00717"/>
    </source>
</evidence>
<accession>A0AAP9KJS0</accession>
<dbReference type="InterPro" id="IPR015927">
    <property type="entry name" value="Peptidase_S24_S26A/B/C"/>
</dbReference>
<protein>
    <submittedName>
        <fullName evidence="2">Translesion error-prone DNA polymerase V autoproteolytic subunit</fullName>
        <ecNumber evidence="2">2.7.7.7</ecNumber>
    </submittedName>
</protein>
<keyword evidence="2" id="KW-0548">Nucleotidyltransferase</keyword>
<dbReference type="InterPro" id="IPR036286">
    <property type="entry name" value="LexA/Signal_pep-like_sf"/>
</dbReference>
<organism evidence="2 3">
    <name type="scientific">Acinetobacter towneri</name>
    <dbReference type="NCBI Taxonomy" id="202956"/>
    <lineage>
        <taxon>Bacteria</taxon>
        <taxon>Pseudomonadati</taxon>
        <taxon>Pseudomonadota</taxon>
        <taxon>Gammaproteobacteria</taxon>
        <taxon>Moraxellales</taxon>
        <taxon>Moraxellaceae</taxon>
        <taxon>Acinetobacter</taxon>
    </lineage>
</organism>
<dbReference type="CDD" id="cd06529">
    <property type="entry name" value="S24_LexA-like"/>
    <property type="match status" value="1"/>
</dbReference>
<dbReference type="RefSeq" id="WP_154320751.1">
    <property type="nucleotide sequence ID" value="NZ_CP046045.1"/>
</dbReference>
<dbReference type="InterPro" id="IPR039418">
    <property type="entry name" value="LexA-like"/>
</dbReference>
<dbReference type="EMBL" id="CP046045">
    <property type="protein sequence ID" value="QGM27675.1"/>
    <property type="molecule type" value="Genomic_DNA"/>
</dbReference>
<dbReference type="EC" id="2.7.7.7" evidence="2"/>
<dbReference type="SUPFAM" id="SSF51306">
    <property type="entry name" value="LexA/Signal peptidase"/>
    <property type="match status" value="1"/>
</dbReference>
<dbReference type="Gene3D" id="2.10.109.10">
    <property type="entry name" value="Umud Fragment, subunit A"/>
    <property type="match status" value="1"/>
</dbReference>
<dbReference type="Proteomes" id="UP000405075">
    <property type="component" value="Chromosome"/>
</dbReference>
<reference evidence="3" key="1">
    <citation type="submission" date="2019-11" db="EMBL/GenBank/DDBJ databases">
        <title>Escherichia coli 1916D6.</title>
        <authorList>
            <person name="Yao H."/>
            <person name="Du X."/>
            <person name="Yu R."/>
            <person name="Li A."/>
        </authorList>
    </citation>
    <scope>NUCLEOTIDE SEQUENCE [LARGE SCALE GENOMIC DNA]</scope>
    <source>
        <strain evidence="3">19110F47</strain>
    </source>
</reference>
<dbReference type="InterPro" id="IPR050077">
    <property type="entry name" value="LexA_repressor"/>
</dbReference>
<dbReference type="NCBIfam" id="NF007621">
    <property type="entry name" value="PRK10276.1"/>
    <property type="match status" value="1"/>
</dbReference>
<name>A0AAP9KJS0_9GAMM</name>
<dbReference type="GO" id="GO:0003887">
    <property type="term" value="F:DNA-directed DNA polymerase activity"/>
    <property type="evidence" value="ECO:0007669"/>
    <property type="project" value="UniProtKB-EC"/>
</dbReference>
<dbReference type="PANTHER" id="PTHR33516:SF2">
    <property type="entry name" value="LEXA REPRESSOR-RELATED"/>
    <property type="match status" value="1"/>
</dbReference>
<feature type="domain" description="Peptidase S24/S26A/S26B/S26C" evidence="1">
    <location>
        <begin position="61"/>
        <end position="144"/>
    </location>
</feature>
<dbReference type="Pfam" id="PF00717">
    <property type="entry name" value="Peptidase_S24"/>
    <property type="match status" value="1"/>
</dbReference>
<keyword evidence="2" id="KW-0808">Transferase</keyword>
<proteinExistence type="predicted"/>
<sequence>MSKKLPIYFSDAAWASLQKIMGADGKPSPSLNALLEQIELLNQHDFQALAKRKTLHLPVTIESIPAGFPSPAQDYIDKNIDLNEYLISNENATFLNVVRTTSMVNAGLEYGDIVLVDRSKEAKHRSIVVALIDQKDLTIKRLMITAKMSKSELAEHFGEDYDPATLPKAWLKAESPDYDSIYLKDGQTFEVFAVVTWNLKNLMV</sequence>
<dbReference type="AlphaFoldDB" id="A0AAP9KJS0"/>